<dbReference type="Pfam" id="PF00884">
    <property type="entry name" value="Sulfatase"/>
    <property type="match status" value="1"/>
</dbReference>
<name>X1QKH8_9ZZZZ</name>
<dbReference type="AlphaFoldDB" id="X1QKH8"/>
<reference evidence="6" key="1">
    <citation type="journal article" date="2014" name="Front. Microbiol.">
        <title>High frequency of phylogenetically diverse reductive dehalogenase-homologous genes in deep subseafloor sedimentary metagenomes.</title>
        <authorList>
            <person name="Kawai M."/>
            <person name="Futagami T."/>
            <person name="Toyoda A."/>
            <person name="Takaki Y."/>
            <person name="Nishi S."/>
            <person name="Hori S."/>
            <person name="Arai W."/>
            <person name="Tsubouchi T."/>
            <person name="Morono Y."/>
            <person name="Uchiyama I."/>
            <person name="Ito T."/>
            <person name="Fujiyama A."/>
            <person name="Inagaki F."/>
            <person name="Takami H."/>
        </authorList>
    </citation>
    <scope>NUCLEOTIDE SEQUENCE</scope>
    <source>
        <strain evidence="6">Expedition CK06-06</strain>
    </source>
</reference>
<proteinExistence type="inferred from homology"/>
<evidence type="ECO:0000256" key="3">
    <source>
        <dbReference type="ARBA" id="ARBA00022801"/>
    </source>
</evidence>
<dbReference type="InterPro" id="IPR000917">
    <property type="entry name" value="Sulfatase_N"/>
</dbReference>
<dbReference type="GO" id="GO:0046872">
    <property type="term" value="F:metal ion binding"/>
    <property type="evidence" value="ECO:0007669"/>
    <property type="project" value="UniProtKB-KW"/>
</dbReference>
<gene>
    <name evidence="6" type="ORF">S06H3_60193</name>
</gene>
<dbReference type="EMBL" id="BARV01039228">
    <property type="protein sequence ID" value="GAI55326.1"/>
    <property type="molecule type" value="Genomic_DNA"/>
</dbReference>
<accession>X1QKH8</accession>
<dbReference type="Gene3D" id="3.40.720.10">
    <property type="entry name" value="Alkaline Phosphatase, subunit A"/>
    <property type="match status" value="1"/>
</dbReference>
<dbReference type="SUPFAM" id="SSF53649">
    <property type="entry name" value="Alkaline phosphatase-like"/>
    <property type="match status" value="1"/>
</dbReference>
<feature type="domain" description="Sulfatase N-terminal" evidence="5">
    <location>
        <begin position="29"/>
        <end position="190"/>
    </location>
</feature>
<evidence type="ECO:0000256" key="2">
    <source>
        <dbReference type="ARBA" id="ARBA00022723"/>
    </source>
</evidence>
<dbReference type="InterPro" id="IPR050738">
    <property type="entry name" value="Sulfatase"/>
</dbReference>
<dbReference type="InterPro" id="IPR017850">
    <property type="entry name" value="Alkaline_phosphatase_core_sf"/>
</dbReference>
<dbReference type="PANTHER" id="PTHR42693">
    <property type="entry name" value="ARYLSULFATASE FAMILY MEMBER"/>
    <property type="match status" value="1"/>
</dbReference>
<keyword evidence="4" id="KW-0106">Calcium</keyword>
<keyword evidence="2" id="KW-0479">Metal-binding</keyword>
<comment type="similarity">
    <text evidence="1">Belongs to the sulfatase family.</text>
</comment>
<dbReference type="PROSITE" id="PS00149">
    <property type="entry name" value="SULFATASE_2"/>
    <property type="match status" value="1"/>
</dbReference>
<evidence type="ECO:0000313" key="6">
    <source>
        <dbReference type="EMBL" id="GAI55326.1"/>
    </source>
</evidence>
<feature type="non-terminal residue" evidence="6">
    <location>
        <position position="191"/>
    </location>
</feature>
<sequence length="191" mass="21889">MTAASLAWGQGCNQANHQKYRTTNSTGRPNVVVIMTDDQRWDMMSCEGHPFLKTPNMDRIAKEGARFANMFVTTSLCSPSRASFLSGLYAHTHKVTNNFTDYPADLPSYPLRLQQSGYETAYIGKWHMGEQSDAARPGFDYWIAHKGQGKYYDTTFNINGKRTVKKGYYTHRVTDMAVDWLKREHNRPYLL</sequence>
<organism evidence="6">
    <name type="scientific">marine sediment metagenome</name>
    <dbReference type="NCBI Taxonomy" id="412755"/>
    <lineage>
        <taxon>unclassified sequences</taxon>
        <taxon>metagenomes</taxon>
        <taxon>ecological metagenomes</taxon>
    </lineage>
</organism>
<evidence type="ECO:0000259" key="5">
    <source>
        <dbReference type="Pfam" id="PF00884"/>
    </source>
</evidence>
<protein>
    <recommendedName>
        <fullName evidence="5">Sulfatase N-terminal domain-containing protein</fullName>
    </recommendedName>
</protein>
<dbReference type="PANTHER" id="PTHR42693:SF53">
    <property type="entry name" value="ENDO-4-O-SULFATASE"/>
    <property type="match status" value="1"/>
</dbReference>
<evidence type="ECO:0000256" key="4">
    <source>
        <dbReference type="ARBA" id="ARBA00022837"/>
    </source>
</evidence>
<dbReference type="GO" id="GO:0004065">
    <property type="term" value="F:arylsulfatase activity"/>
    <property type="evidence" value="ECO:0007669"/>
    <property type="project" value="TreeGrafter"/>
</dbReference>
<keyword evidence="3" id="KW-0378">Hydrolase</keyword>
<dbReference type="InterPro" id="IPR024607">
    <property type="entry name" value="Sulfatase_CS"/>
</dbReference>
<evidence type="ECO:0000256" key="1">
    <source>
        <dbReference type="ARBA" id="ARBA00008779"/>
    </source>
</evidence>
<comment type="caution">
    <text evidence="6">The sequence shown here is derived from an EMBL/GenBank/DDBJ whole genome shotgun (WGS) entry which is preliminary data.</text>
</comment>